<proteinExistence type="predicted"/>
<accession>A0A0M3LNL3</accession>
<dbReference type="Proteomes" id="UP000228741">
    <property type="component" value="Segment"/>
</dbReference>
<evidence type="ECO:0000313" key="1">
    <source>
        <dbReference type="EMBL" id="AJA72917.1"/>
    </source>
</evidence>
<reference evidence="1 2" key="1">
    <citation type="journal article" date="2015" name="BMC Microbiol.">
        <title>Comparative analysis of multiple inducible phages from Mannheimia haemolytica.</title>
        <authorList>
            <person name="Niu Y.D."/>
            <person name="Cook S.R."/>
            <person name="Wang J."/>
            <person name="Klima C.L."/>
            <person name="Hsu Y.H."/>
            <person name="Kropinski A.M."/>
            <person name="Turner D."/>
            <person name="McAllister T.A."/>
        </authorList>
    </citation>
    <scope>NUCLEOTIDE SEQUENCE [LARGE SCALE GENOMIC DNA]</scope>
</reference>
<name>A0A0M3LNL3_9CAUD</name>
<sequence length="110" mass="13290">MVKFIRLNLINYFIEKDEYGEPVRCRAFRYDEIIQTKFIEGFREGEIPADDYGFEDWNGSVLILNEEGRKYFENYLFDVKKNYCRARDNYVYVLETLDEIEMKLGLLEAK</sequence>
<evidence type="ECO:0000313" key="2">
    <source>
        <dbReference type="Proteomes" id="UP000228741"/>
    </source>
</evidence>
<protein>
    <submittedName>
        <fullName evidence="1">Uncharacterized protein</fullName>
    </submittedName>
</protein>
<organism evidence="1 2">
    <name type="scientific">Mannheimia phage vB_MhM_535AP1</name>
    <dbReference type="NCBI Taxonomy" id="1572740"/>
    <lineage>
        <taxon>Viruses</taxon>
        <taxon>Duplodnaviria</taxon>
        <taxon>Heunggongvirae</taxon>
        <taxon>Uroviricota</taxon>
        <taxon>Caudoviricetes</taxon>
        <taxon>Peduoviridae</taxon>
        <taxon>Baylorvirus</taxon>
        <taxon>Baylorvirus PHL101</taxon>
    </lineage>
</organism>
<gene>
    <name evidence="1" type="ORF">535AP1_44</name>
</gene>
<dbReference type="EMBL" id="KP137432">
    <property type="protein sequence ID" value="AJA72917.1"/>
    <property type="molecule type" value="Genomic_DNA"/>
</dbReference>